<dbReference type="SUPFAM" id="SSF58104">
    <property type="entry name" value="Methyl-accepting chemotaxis protein (MCP) signaling domain"/>
    <property type="match status" value="1"/>
</dbReference>
<sequence>MKFRTRLLIPPLIAIVMLLALGIATFTALQSIRSDVEKLATQGITTMTLANDARAGLNQTNLAVYRLITWIANFDDERINKETAQINAGIDQVAKTLDKAAQVQGLTDDEKKALESITAELPKYRKSLKQAIDMASSDPASGAGMMQSADKKFQKISDAVNALLLQQQKNADSTVARVDTKTARSVAVSLVILATALVISLLATWRVIRGVMSQLGGEPEFAAKIAARIAAGDLTIAIETSKGDTTSMLAAMKDMSQNLSQIVGEIRASAVDLVSASGEVSATAQSMSQATNEQAASVEETSASIEQMSASIAQNTDNAKITEGIATKAAREAHEGGEAVKATVSAMKQIAGKIGIIDDIAYQTNLLALNAAIEAARAGEHGKGFAVVASEVRKLAERSQVAAQEISEVAKSSVDLAEKAGKLLDDMVPAISRTSDLVQEITAASEEQSSGTSQVNIAMSQLSQITQQNASSSEELAATAEEMSASAEQLQQLVGFFTVAGQASITRTTSPSEGSASQRPAEEVLPSAAAVEAEEAEFVQF</sequence>
<evidence type="ECO:0000259" key="7">
    <source>
        <dbReference type="PROSITE" id="PS50111"/>
    </source>
</evidence>
<keyword evidence="2" id="KW-0145">Chemotaxis</keyword>
<keyword evidence="9" id="KW-1185">Reference proteome</keyword>
<dbReference type="RefSeq" id="WP_109013973.1">
    <property type="nucleotide sequence ID" value="NZ_BDOQ01000002.1"/>
</dbReference>
<reference evidence="8 9" key="1">
    <citation type="journal article" date="2018" name="Environ. Microbiol.">
        <title>Isolation and genomic characterization of Novimethylophilus kurashikiensis gen. nov. sp. nov., a new lanthanide-dependent methylotrophic species of Methylophilaceae.</title>
        <authorList>
            <person name="Lv H."/>
            <person name="Sahin N."/>
            <person name="Tani A."/>
        </authorList>
    </citation>
    <scope>NUCLEOTIDE SEQUENCE [LARGE SCALE GENOMIC DNA]</scope>
    <source>
        <strain evidence="8 9">La2-4</strain>
    </source>
</reference>
<dbReference type="Pfam" id="PF12729">
    <property type="entry name" value="4HB_MCP_1"/>
    <property type="match status" value="1"/>
</dbReference>
<keyword evidence="6" id="KW-0812">Transmembrane</keyword>
<dbReference type="InterPro" id="IPR024478">
    <property type="entry name" value="HlyB_4HB_MCP"/>
</dbReference>
<dbReference type="PRINTS" id="PR00260">
    <property type="entry name" value="CHEMTRNSDUCR"/>
</dbReference>
<dbReference type="PANTHER" id="PTHR43531:SF11">
    <property type="entry name" value="METHYL-ACCEPTING CHEMOTAXIS PROTEIN 3"/>
    <property type="match status" value="1"/>
</dbReference>
<dbReference type="GO" id="GO:0004888">
    <property type="term" value="F:transmembrane signaling receptor activity"/>
    <property type="evidence" value="ECO:0007669"/>
    <property type="project" value="InterPro"/>
</dbReference>
<dbReference type="EMBL" id="BDOQ01000002">
    <property type="protein sequence ID" value="GBG12736.1"/>
    <property type="molecule type" value="Genomic_DNA"/>
</dbReference>
<evidence type="ECO:0000313" key="9">
    <source>
        <dbReference type="Proteomes" id="UP000245081"/>
    </source>
</evidence>
<feature type="region of interest" description="Disordered" evidence="5">
    <location>
        <begin position="506"/>
        <end position="526"/>
    </location>
</feature>
<feature type="compositionally biased region" description="Polar residues" evidence="5">
    <location>
        <begin position="506"/>
        <end position="518"/>
    </location>
</feature>
<feature type="transmembrane region" description="Helical" evidence="6">
    <location>
        <begin position="186"/>
        <end position="205"/>
    </location>
</feature>
<evidence type="ECO:0000256" key="6">
    <source>
        <dbReference type="SAM" id="Phobius"/>
    </source>
</evidence>
<gene>
    <name evidence="8" type="primary">mcp</name>
    <name evidence="8" type="ORF">NMK_0268</name>
</gene>
<dbReference type="GO" id="GO:0007165">
    <property type="term" value="P:signal transduction"/>
    <property type="evidence" value="ECO:0007669"/>
    <property type="project" value="UniProtKB-KW"/>
</dbReference>
<comment type="similarity">
    <text evidence="3">Belongs to the methyl-accepting chemotaxis (MCP) protein family.</text>
</comment>
<protein>
    <submittedName>
        <fullName evidence="8">Methyl-accepting chemotaxis protein</fullName>
    </submittedName>
</protein>
<dbReference type="SMART" id="SM00283">
    <property type="entry name" value="MA"/>
    <property type="match status" value="1"/>
</dbReference>
<evidence type="ECO:0000256" key="5">
    <source>
        <dbReference type="SAM" id="MobiDB-lite"/>
    </source>
</evidence>
<accession>A0A2R5F277</accession>
<keyword evidence="6" id="KW-0472">Membrane</keyword>
<dbReference type="PANTHER" id="PTHR43531">
    <property type="entry name" value="PROTEIN ICFG"/>
    <property type="match status" value="1"/>
</dbReference>
<dbReference type="GO" id="GO:0006935">
    <property type="term" value="P:chemotaxis"/>
    <property type="evidence" value="ECO:0007669"/>
    <property type="project" value="UniProtKB-KW"/>
</dbReference>
<dbReference type="AlphaFoldDB" id="A0A2R5F277"/>
<feature type="transmembrane region" description="Helical" evidence="6">
    <location>
        <begin position="7"/>
        <end position="29"/>
    </location>
</feature>
<dbReference type="FunFam" id="1.10.287.950:FF:000001">
    <property type="entry name" value="Methyl-accepting chemotaxis sensory transducer"/>
    <property type="match status" value="1"/>
</dbReference>
<name>A0A2R5F277_9PROT</name>
<comment type="caution">
    <text evidence="8">The sequence shown here is derived from an EMBL/GenBank/DDBJ whole genome shotgun (WGS) entry which is preliminary data.</text>
</comment>
<dbReference type="Pfam" id="PF00015">
    <property type="entry name" value="MCPsignal"/>
    <property type="match status" value="1"/>
</dbReference>
<dbReference type="InterPro" id="IPR051310">
    <property type="entry name" value="MCP_chemotaxis"/>
</dbReference>
<dbReference type="GO" id="GO:0005886">
    <property type="term" value="C:plasma membrane"/>
    <property type="evidence" value="ECO:0007669"/>
    <property type="project" value="TreeGrafter"/>
</dbReference>
<dbReference type="InterPro" id="IPR004089">
    <property type="entry name" value="MCPsignal_dom"/>
</dbReference>
<evidence type="ECO:0000256" key="1">
    <source>
        <dbReference type="ARBA" id="ARBA00004370"/>
    </source>
</evidence>
<dbReference type="Gene3D" id="1.10.287.950">
    <property type="entry name" value="Methyl-accepting chemotaxis protein"/>
    <property type="match status" value="1"/>
</dbReference>
<dbReference type="InterPro" id="IPR004090">
    <property type="entry name" value="Chemotax_Me-accpt_rcpt"/>
</dbReference>
<dbReference type="OrthoDB" id="8899037at2"/>
<organism evidence="8 9">
    <name type="scientific">Novimethylophilus kurashikiensis</name>
    <dbReference type="NCBI Taxonomy" id="1825523"/>
    <lineage>
        <taxon>Bacteria</taxon>
        <taxon>Pseudomonadati</taxon>
        <taxon>Pseudomonadota</taxon>
        <taxon>Betaproteobacteria</taxon>
        <taxon>Nitrosomonadales</taxon>
        <taxon>Methylophilaceae</taxon>
        <taxon>Novimethylophilus</taxon>
    </lineage>
</organism>
<evidence type="ECO:0000256" key="3">
    <source>
        <dbReference type="ARBA" id="ARBA00029447"/>
    </source>
</evidence>
<keyword evidence="6" id="KW-1133">Transmembrane helix</keyword>
<feature type="domain" description="Methyl-accepting transducer" evidence="7">
    <location>
        <begin position="269"/>
        <end position="484"/>
    </location>
</feature>
<evidence type="ECO:0000313" key="8">
    <source>
        <dbReference type="EMBL" id="GBG12736.1"/>
    </source>
</evidence>
<evidence type="ECO:0000256" key="4">
    <source>
        <dbReference type="PROSITE-ProRule" id="PRU00284"/>
    </source>
</evidence>
<evidence type="ECO:0000256" key="2">
    <source>
        <dbReference type="ARBA" id="ARBA00022500"/>
    </source>
</evidence>
<dbReference type="Proteomes" id="UP000245081">
    <property type="component" value="Unassembled WGS sequence"/>
</dbReference>
<comment type="subcellular location">
    <subcellularLocation>
        <location evidence="1">Membrane</location>
    </subcellularLocation>
</comment>
<proteinExistence type="inferred from homology"/>
<dbReference type="PROSITE" id="PS50111">
    <property type="entry name" value="CHEMOTAXIS_TRANSDUC_2"/>
    <property type="match status" value="1"/>
</dbReference>
<keyword evidence="4" id="KW-0807">Transducer</keyword>